<dbReference type="STRING" id="690879.TSACC_22651"/>
<dbReference type="AlphaFoldDB" id="A0A146GBY1"/>
<dbReference type="EMBL" id="BDCO01000002">
    <property type="protein sequence ID" value="GAT34227.1"/>
    <property type="molecule type" value="Genomic_DNA"/>
</dbReference>
<keyword evidence="3" id="KW-0732">Signal</keyword>
<feature type="chain" id="PRO_5007524927" evidence="3">
    <location>
        <begin position="23"/>
        <end position="166"/>
    </location>
</feature>
<evidence type="ECO:0000313" key="4">
    <source>
        <dbReference type="EMBL" id="GAT34227.1"/>
    </source>
</evidence>
<feature type="region of interest" description="Disordered" evidence="2">
    <location>
        <begin position="23"/>
        <end position="82"/>
    </location>
</feature>
<keyword evidence="1" id="KW-0175">Coiled coil</keyword>
<dbReference type="InParanoid" id="A0A146GBY1"/>
<gene>
    <name evidence="4" type="ORF">TSACC_22651</name>
</gene>
<reference evidence="5" key="1">
    <citation type="journal article" date="2017" name="Genome Announc.">
        <title>Draft Genome Sequence of Terrimicrobium sacchariphilum NM-5T, a Facultative Anaerobic Soil Bacterium of the Class Spartobacteria.</title>
        <authorList>
            <person name="Qiu Y.L."/>
            <person name="Tourlousse D.M."/>
            <person name="Matsuura N."/>
            <person name="Ohashi A."/>
            <person name="Sekiguchi Y."/>
        </authorList>
    </citation>
    <scope>NUCLEOTIDE SEQUENCE [LARGE SCALE GENOMIC DNA]</scope>
    <source>
        <strain evidence="5">NM-5</strain>
    </source>
</reference>
<evidence type="ECO:0000256" key="3">
    <source>
        <dbReference type="SAM" id="SignalP"/>
    </source>
</evidence>
<comment type="caution">
    <text evidence="4">The sequence shown here is derived from an EMBL/GenBank/DDBJ whole genome shotgun (WGS) entry which is preliminary data.</text>
</comment>
<evidence type="ECO:0000256" key="1">
    <source>
        <dbReference type="SAM" id="Coils"/>
    </source>
</evidence>
<dbReference type="Gene3D" id="1.20.120.1490">
    <property type="match status" value="1"/>
</dbReference>
<name>A0A146GBY1_TERSA</name>
<proteinExistence type="predicted"/>
<protein>
    <submittedName>
        <fullName evidence="4">Protein refolding chaperone Spy/CpxP family</fullName>
    </submittedName>
</protein>
<dbReference type="Proteomes" id="UP000076023">
    <property type="component" value="Unassembled WGS sequence"/>
</dbReference>
<feature type="compositionally biased region" description="Gly residues" evidence="2">
    <location>
        <begin position="43"/>
        <end position="52"/>
    </location>
</feature>
<feature type="coiled-coil region" evidence="1">
    <location>
        <begin position="84"/>
        <end position="155"/>
    </location>
</feature>
<feature type="compositionally biased region" description="Basic and acidic residues" evidence="2">
    <location>
        <begin position="53"/>
        <end position="74"/>
    </location>
</feature>
<feature type="signal peptide" evidence="3">
    <location>
        <begin position="1"/>
        <end position="22"/>
    </location>
</feature>
<sequence length="166" mass="17729">MKRTLLTLVATGALAGAAMVIAADNSSQDSPPPPPKLEKGDRPGGPGGPGGKGPRDFRGHDGERGPGGFGDREGGPGFRLAGALDLTKEQREKLKTILDGQKDKIKAIREEARQKMDAVMADVESQLRPSLTTEQQKVLDDLKALEKSREALKDQKQAQKPVSKPE</sequence>
<organism evidence="4 5">
    <name type="scientific">Terrimicrobium sacchariphilum</name>
    <dbReference type="NCBI Taxonomy" id="690879"/>
    <lineage>
        <taxon>Bacteria</taxon>
        <taxon>Pseudomonadati</taxon>
        <taxon>Verrucomicrobiota</taxon>
        <taxon>Terrimicrobiia</taxon>
        <taxon>Terrimicrobiales</taxon>
        <taxon>Terrimicrobiaceae</taxon>
        <taxon>Terrimicrobium</taxon>
    </lineage>
</organism>
<dbReference type="RefSeq" id="WP_075079877.1">
    <property type="nucleotide sequence ID" value="NZ_BDCO01000002.1"/>
</dbReference>
<evidence type="ECO:0000256" key="2">
    <source>
        <dbReference type="SAM" id="MobiDB-lite"/>
    </source>
</evidence>
<keyword evidence="5" id="KW-1185">Reference proteome</keyword>
<accession>A0A146GBY1</accession>
<evidence type="ECO:0000313" key="5">
    <source>
        <dbReference type="Proteomes" id="UP000076023"/>
    </source>
</evidence>